<evidence type="ECO:0000259" key="11">
    <source>
        <dbReference type="Pfam" id="PF01636"/>
    </source>
</evidence>
<evidence type="ECO:0000256" key="1">
    <source>
        <dbReference type="ARBA" id="ARBA00004496"/>
    </source>
</evidence>
<dbReference type="AlphaFoldDB" id="A0A9W6BJ90"/>
<dbReference type="Proteomes" id="UP001165080">
    <property type="component" value="Unassembled WGS sequence"/>
</dbReference>
<comment type="similarity">
    <text evidence="2">Belongs to the aminoglycoside phosphotransferase family.</text>
</comment>
<dbReference type="GO" id="GO:0005737">
    <property type="term" value="C:cytoplasm"/>
    <property type="evidence" value="ECO:0007669"/>
    <property type="project" value="UniProtKB-SubCell"/>
</dbReference>
<evidence type="ECO:0000313" key="12">
    <source>
        <dbReference type="EMBL" id="GLC53192.1"/>
    </source>
</evidence>
<evidence type="ECO:0000256" key="4">
    <source>
        <dbReference type="ARBA" id="ARBA00022679"/>
    </source>
</evidence>
<feature type="compositionally biased region" description="Low complexity" evidence="10">
    <location>
        <begin position="191"/>
        <end position="203"/>
    </location>
</feature>
<dbReference type="InterPro" id="IPR050249">
    <property type="entry name" value="Pseudomonas-type_ThrB"/>
</dbReference>
<dbReference type="SUPFAM" id="SSF56112">
    <property type="entry name" value="Protein kinase-like (PK-like)"/>
    <property type="match status" value="1"/>
</dbReference>
<comment type="function">
    <text evidence="7">Catalyzes the GTP-dependent phosphorylation of 5-hydroxy-L-lysine.</text>
</comment>
<feature type="region of interest" description="Disordered" evidence="10">
    <location>
        <begin position="1"/>
        <end position="28"/>
    </location>
</feature>
<keyword evidence="3" id="KW-0963">Cytoplasm</keyword>
<dbReference type="OrthoDB" id="9973935at2759"/>
<dbReference type="PANTHER" id="PTHR21064">
    <property type="entry name" value="AMINOGLYCOSIDE PHOSPHOTRANSFERASE DOMAIN-CONTAINING PROTEIN-RELATED"/>
    <property type="match status" value="1"/>
</dbReference>
<feature type="compositionally biased region" description="Basic residues" evidence="10">
    <location>
        <begin position="168"/>
        <end position="178"/>
    </location>
</feature>
<feature type="region of interest" description="Disordered" evidence="10">
    <location>
        <begin position="89"/>
        <end position="109"/>
    </location>
</feature>
<evidence type="ECO:0000256" key="3">
    <source>
        <dbReference type="ARBA" id="ARBA00022490"/>
    </source>
</evidence>
<feature type="region of interest" description="Disordered" evidence="10">
    <location>
        <begin position="464"/>
        <end position="490"/>
    </location>
</feature>
<gene>
    <name evidence="12" type="primary">PLEST008785</name>
    <name evidence="12" type="ORF">PLESTB_000718200</name>
</gene>
<sequence>MAATPDAKLPPLPPPAPASATSHARTGHRPLLTPAQALFLARELYGICNAANAVDGGGGGTGDVSTATELPSYDDRNFLISVSVRQEEVAKAEGLQPPPPQQQQQHGAAAELAAAAAAATAAAAAVDVVLKVHNSQDSGRVAQLKAMDEAMLRLQAAGVLTNTPLRPVGHHHRHHRHSPASSGRNSGSQTGDVAVGSSGSSSSGAGGKRGEVSYRVTTAAEEEEEEQDQDGSALAPGPPRSCCCWAHLPSSTCRLVPEEPAAADAAAAAAAAEAAVAVAPAGGNAQDEERSEAPGELAARSHWHVVRCLTYVPGHVLSSVSYLTPDLLLSWGGLMGRVSAGLAGWEPPALRRCSHDWYPENGAEVLRRLVPHIEAFDEGRKSLLLAVAEELAAAGPRLADPDQLPRQVCHGDANGENCLVSDDGREVVGLIDFGDMAIMPRVCEVAITMLYAMLLGLNRPMGQPAQPGAAAATQRQLEQPKQEVEEEETDGATLRRLLRVAGLVLCGFQRVVRLRAGELRVVPLLLRGRLAQSLALGAASVLSDPTNAEYLLATQRPGWRVIRLLTHGSVMTDEEMVQHMLRVESELEA</sequence>
<evidence type="ECO:0000256" key="6">
    <source>
        <dbReference type="ARBA" id="ARBA00036820"/>
    </source>
</evidence>
<dbReference type="InterPro" id="IPR002575">
    <property type="entry name" value="Aminoglycoside_PTrfase"/>
</dbReference>
<dbReference type="GO" id="GO:0047992">
    <property type="term" value="F:hydroxylysine kinase activity"/>
    <property type="evidence" value="ECO:0007669"/>
    <property type="project" value="UniProtKB-EC"/>
</dbReference>
<proteinExistence type="inferred from homology"/>
<accession>A0A9W6BJ90</accession>
<name>A0A9W6BJ90_9CHLO</name>
<evidence type="ECO:0000256" key="7">
    <source>
        <dbReference type="ARBA" id="ARBA00037368"/>
    </source>
</evidence>
<feature type="domain" description="Aminoglycoside phosphotransferase" evidence="11">
    <location>
        <begin position="293"/>
        <end position="476"/>
    </location>
</feature>
<organism evidence="12 13">
    <name type="scientific">Pleodorina starrii</name>
    <dbReference type="NCBI Taxonomy" id="330485"/>
    <lineage>
        <taxon>Eukaryota</taxon>
        <taxon>Viridiplantae</taxon>
        <taxon>Chlorophyta</taxon>
        <taxon>core chlorophytes</taxon>
        <taxon>Chlorophyceae</taxon>
        <taxon>CS clade</taxon>
        <taxon>Chlamydomonadales</taxon>
        <taxon>Volvocaceae</taxon>
        <taxon>Pleodorina</taxon>
    </lineage>
</organism>
<evidence type="ECO:0000313" key="13">
    <source>
        <dbReference type="Proteomes" id="UP001165080"/>
    </source>
</evidence>
<feature type="compositionally biased region" description="Polar residues" evidence="10">
    <location>
        <begin position="179"/>
        <end position="190"/>
    </location>
</feature>
<evidence type="ECO:0000256" key="10">
    <source>
        <dbReference type="SAM" id="MobiDB-lite"/>
    </source>
</evidence>
<dbReference type="Pfam" id="PF01636">
    <property type="entry name" value="APH"/>
    <property type="match status" value="1"/>
</dbReference>
<keyword evidence="13" id="KW-1185">Reference proteome</keyword>
<dbReference type="EC" id="2.7.1.81" evidence="8"/>
<feature type="region of interest" description="Disordered" evidence="10">
    <location>
        <begin position="163"/>
        <end position="212"/>
    </location>
</feature>
<comment type="catalytic activity">
    <reaction evidence="6">
        <text>(5R)-5-hydroxy-L-lysine + GTP = (5R)-5-phosphooxy-L-lysine + GDP + H(+)</text>
        <dbReference type="Rhea" id="RHEA:19049"/>
        <dbReference type="ChEBI" id="CHEBI:15378"/>
        <dbReference type="ChEBI" id="CHEBI:37565"/>
        <dbReference type="ChEBI" id="CHEBI:57882"/>
        <dbReference type="ChEBI" id="CHEBI:58189"/>
        <dbReference type="ChEBI" id="CHEBI:58357"/>
        <dbReference type="EC" id="2.7.1.81"/>
    </reaction>
</comment>
<reference evidence="12 13" key="1">
    <citation type="journal article" date="2023" name="Commun. Biol.">
        <title>Reorganization of the ancestral sex-determining regions during the evolution of trioecy in Pleodorina starrii.</title>
        <authorList>
            <person name="Takahashi K."/>
            <person name="Suzuki S."/>
            <person name="Kawai-Toyooka H."/>
            <person name="Yamamoto K."/>
            <person name="Hamaji T."/>
            <person name="Ootsuki R."/>
            <person name="Yamaguchi H."/>
            <person name="Kawachi M."/>
            <person name="Higashiyama T."/>
            <person name="Nozaki H."/>
        </authorList>
    </citation>
    <scope>NUCLEOTIDE SEQUENCE [LARGE SCALE GENOMIC DNA]</scope>
    <source>
        <strain evidence="12 13">NIES-4479</strain>
    </source>
</reference>
<dbReference type="PANTHER" id="PTHR21064:SF1">
    <property type="entry name" value="HYDROXYLYSINE KINASE"/>
    <property type="match status" value="1"/>
</dbReference>
<keyword evidence="4" id="KW-0808">Transferase</keyword>
<feature type="compositionally biased region" description="Pro residues" evidence="10">
    <location>
        <begin position="8"/>
        <end position="17"/>
    </location>
</feature>
<evidence type="ECO:0000256" key="8">
    <source>
        <dbReference type="ARBA" id="ARBA00038873"/>
    </source>
</evidence>
<protein>
    <recommendedName>
        <fullName evidence="9">Hydroxylysine kinase</fullName>
        <ecNumber evidence="8">2.7.1.81</ecNumber>
    </recommendedName>
</protein>
<dbReference type="EMBL" id="BRXU01000007">
    <property type="protein sequence ID" value="GLC53192.1"/>
    <property type="molecule type" value="Genomic_DNA"/>
</dbReference>
<comment type="subcellular location">
    <subcellularLocation>
        <location evidence="1">Cytoplasm</location>
    </subcellularLocation>
</comment>
<comment type="caution">
    <text evidence="12">The sequence shown here is derived from an EMBL/GenBank/DDBJ whole genome shotgun (WGS) entry which is preliminary data.</text>
</comment>
<dbReference type="Gene3D" id="3.90.1200.10">
    <property type="match status" value="1"/>
</dbReference>
<feature type="compositionally biased region" description="Low complexity" evidence="10">
    <location>
        <begin position="464"/>
        <end position="477"/>
    </location>
</feature>
<evidence type="ECO:0000256" key="9">
    <source>
        <dbReference type="ARBA" id="ARBA00040505"/>
    </source>
</evidence>
<evidence type="ECO:0000256" key="5">
    <source>
        <dbReference type="ARBA" id="ARBA00022777"/>
    </source>
</evidence>
<evidence type="ECO:0000256" key="2">
    <source>
        <dbReference type="ARBA" id="ARBA00006219"/>
    </source>
</evidence>
<dbReference type="InterPro" id="IPR011009">
    <property type="entry name" value="Kinase-like_dom_sf"/>
</dbReference>
<keyword evidence="5" id="KW-0418">Kinase</keyword>